<reference evidence="2" key="1">
    <citation type="journal article" date="2023" name="G3 (Bethesda)">
        <title>A reference genome for the long-term kleptoplast-retaining sea slug Elysia crispata morphotype clarki.</title>
        <authorList>
            <person name="Eastman K.E."/>
            <person name="Pendleton A.L."/>
            <person name="Shaikh M.A."/>
            <person name="Suttiyut T."/>
            <person name="Ogas R."/>
            <person name="Tomko P."/>
            <person name="Gavelis G."/>
            <person name="Widhalm J.R."/>
            <person name="Wisecaver J.H."/>
        </authorList>
    </citation>
    <scope>NUCLEOTIDE SEQUENCE</scope>
    <source>
        <strain evidence="2">ECLA1</strain>
    </source>
</reference>
<dbReference type="AlphaFoldDB" id="A0AAE0Y8S8"/>
<feature type="compositionally biased region" description="Basic and acidic residues" evidence="1">
    <location>
        <begin position="101"/>
        <end position="110"/>
    </location>
</feature>
<evidence type="ECO:0000313" key="3">
    <source>
        <dbReference type="Proteomes" id="UP001283361"/>
    </source>
</evidence>
<protein>
    <submittedName>
        <fullName evidence="2">Uncharacterized protein</fullName>
    </submittedName>
</protein>
<evidence type="ECO:0000256" key="1">
    <source>
        <dbReference type="SAM" id="MobiDB-lite"/>
    </source>
</evidence>
<proteinExistence type="predicted"/>
<comment type="caution">
    <text evidence="2">The sequence shown here is derived from an EMBL/GenBank/DDBJ whole genome shotgun (WGS) entry which is preliminary data.</text>
</comment>
<sequence>LCFALSLVAVVVILHLCWVSYVDRLVIPFPFYLQLWRNASCLECLRPMPARTGPQGSDHQARCPVPKYGAFPETRQVVFGQGPQGCQLHGAEHPYPLRHGQKPERSAAQS</sequence>
<dbReference type="Proteomes" id="UP001283361">
    <property type="component" value="Unassembled WGS sequence"/>
</dbReference>
<keyword evidence="3" id="KW-1185">Reference proteome</keyword>
<organism evidence="2 3">
    <name type="scientific">Elysia crispata</name>
    <name type="common">lettuce slug</name>
    <dbReference type="NCBI Taxonomy" id="231223"/>
    <lineage>
        <taxon>Eukaryota</taxon>
        <taxon>Metazoa</taxon>
        <taxon>Spiralia</taxon>
        <taxon>Lophotrochozoa</taxon>
        <taxon>Mollusca</taxon>
        <taxon>Gastropoda</taxon>
        <taxon>Heterobranchia</taxon>
        <taxon>Euthyneura</taxon>
        <taxon>Panpulmonata</taxon>
        <taxon>Sacoglossa</taxon>
        <taxon>Placobranchoidea</taxon>
        <taxon>Plakobranchidae</taxon>
        <taxon>Elysia</taxon>
    </lineage>
</organism>
<dbReference type="EMBL" id="JAWDGP010006736">
    <property type="protein sequence ID" value="KAK3736167.1"/>
    <property type="molecule type" value="Genomic_DNA"/>
</dbReference>
<accession>A0AAE0Y8S8</accession>
<name>A0AAE0Y8S8_9GAST</name>
<feature type="region of interest" description="Disordered" evidence="1">
    <location>
        <begin position="81"/>
        <end position="110"/>
    </location>
</feature>
<feature type="non-terminal residue" evidence="2">
    <location>
        <position position="1"/>
    </location>
</feature>
<evidence type="ECO:0000313" key="2">
    <source>
        <dbReference type="EMBL" id="KAK3736167.1"/>
    </source>
</evidence>
<gene>
    <name evidence="2" type="ORF">RRG08_006205</name>
</gene>